<sequence>MTLHDGVAEVVRMQVFRDRDDGGRRLADRLLALRLRDPVVLTLPRGGVPVGRVVAERLGAPLDVTVVRKITSPDFPETAVGAVTAEGAPIINDRLKRMVHPDPDVLADSIEKERAEARRRVEAYRGERPAPRVAGRDVVVVDDGLATGMSARAALSALREQGPASLTLAVPVCSPEAADALGDVCDRVVCVLCPPRFQAVSLWYESFPQVDDAEVQRMLAGAGA</sequence>
<keyword evidence="2" id="KW-0328">Glycosyltransferase</keyword>
<dbReference type="SUPFAM" id="SSF53271">
    <property type="entry name" value="PRTase-like"/>
    <property type="match status" value="1"/>
</dbReference>
<comment type="caution">
    <text evidence="2">The sequence shown here is derived from an EMBL/GenBank/DDBJ whole genome shotgun (WGS) entry which is preliminary data.</text>
</comment>
<organism evidence="2 3">
    <name type="scientific">Streptomonospora arabica</name>
    <dbReference type="NCBI Taxonomy" id="412417"/>
    <lineage>
        <taxon>Bacteria</taxon>
        <taxon>Bacillati</taxon>
        <taxon>Actinomycetota</taxon>
        <taxon>Actinomycetes</taxon>
        <taxon>Streptosporangiales</taxon>
        <taxon>Nocardiopsidaceae</taxon>
        <taxon>Streptomonospora</taxon>
    </lineage>
</organism>
<feature type="domain" description="Phosphoribosyltransferase" evidence="1">
    <location>
        <begin position="29"/>
        <end position="180"/>
    </location>
</feature>
<proteinExistence type="predicted"/>
<evidence type="ECO:0000313" key="3">
    <source>
        <dbReference type="Proteomes" id="UP001595858"/>
    </source>
</evidence>
<dbReference type="CDD" id="cd06223">
    <property type="entry name" value="PRTases_typeI"/>
    <property type="match status" value="1"/>
</dbReference>
<evidence type="ECO:0000259" key="1">
    <source>
        <dbReference type="Pfam" id="PF00156"/>
    </source>
</evidence>
<dbReference type="EMBL" id="JBHSIY010000013">
    <property type="protein sequence ID" value="MFC4868229.1"/>
    <property type="molecule type" value="Genomic_DNA"/>
</dbReference>
<protein>
    <submittedName>
        <fullName evidence="2">Phosphoribosyltransferase</fullName>
    </submittedName>
</protein>
<keyword evidence="3" id="KW-1185">Reference proteome</keyword>
<dbReference type="InterPro" id="IPR000836">
    <property type="entry name" value="PRTase_dom"/>
</dbReference>
<dbReference type="Proteomes" id="UP001595858">
    <property type="component" value="Unassembled WGS sequence"/>
</dbReference>
<dbReference type="InterPro" id="IPR029057">
    <property type="entry name" value="PRTase-like"/>
</dbReference>
<dbReference type="Gene3D" id="3.30.1310.20">
    <property type="entry name" value="PRTase-like"/>
    <property type="match status" value="1"/>
</dbReference>
<reference evidence="3" key="1">
    <citation type="journal article" date="2019" name="Int. J. Syst. Evol. Microbiol.">
        <title>The Global Catalogue of Microorganisms (GCM) 10K type strain sequencing project: providing services to taxonomists for standard genome sequencing and annotation.</title>
        <authorList>
            <consortium name="The Broad Institute Genomics Platform"/>
            <consortium name="The Broad Institute Genome Sequencing Center for Infectious Disease"/>
            <person name="Wu L."/>
            <person name="Ma J."/>
        </authorList>
    </citation>
    <scope>NUCLEOTIDE SEQUENCE [LARGE SCALE GENOMIC DNA]</scope>
    <source>
        <strain evidence="3">CGMCC 4.7304</strain>
    </source>
</reference>
<dbReference type="GO" id="GO:0016757">
    <property type="term" value="F:glycosyltransferase activity"/>
    <property type="evidence" value="ECO:0007669"/>
    <property type="project" value="UniProtKB-KW"/>
</dbReference>
<dbReference type="RefSeq" id="WP_344146495.1">
    <property type="nucleotide sequence ID" value="NZ_BAAAQI010000017.1"/>
</dbReference>
<dbReference type="Gene3D" id="3.40.50.2020">
    <property type="match status" value="1"/>
</dbReference>
<keyword evidence="2" id="KW-0808">Transferase</keyword>
<dbReference type="Pfam" id="PF00156">
    <property type="entry name" value="Pribosyltran"/>
    <property type="match status" value="1"/>
</dbReference>
<accession>A0ABV9SLU8</accession>
<name>A0ABV9SLU8_9ACTN</name>
<gene>
    <name evidence="2" type="ORF">ACFPCZ_16475</name>
</gene>
<evidence type="ECO:0000313" key="2">
    <source>
        <dbReference type="EMBL" id="MFC4868229.1"/>
    </source>
</evidence>